<dbReference type="Gene3D" id="3.40.50.1820">
    <property type="entry name" value="alpha/beta hydrolase"/>
    <property type="match status" value="1"/>
</dbReference>
<accession>A0A975MR59</accession>
<dbReference type="SUPFAM" id="SSF53474">
    <property type="entry name" value="alpha/beta-Hydrolases"/>
    <property type="match status" value="1"/>
</dbReference>
<dbReference type="Proteomes" id="UP000676649">
    <property type="component" value="Chromosome"/>
</dbReference>
<dbReference type="GO" id="GO:0016020">
    <property type="term" value="C:membrane"/>
    <property type="evidence" value="ECO:0007669"/>
    <property type="project" value="TreeGrafter"/>
</dbReference>
<dbReference type="GO" id="GO:0016787">
    <property type="term" value="F:hydrolase activity"/>
    <property type="evidence" value="ECO:0007669"/>
    <property type="project" value="UniProtKB-KW"/>
</dbReference>
<dbReference type="InterPro" id="IPR000073">
    <property type="entry name" value="AB_hydrolase_1"/>
</dbReference>
<dbReference type="Pfam" id="PF00561">
    <property type="entry name" value="Abhydrolase_1"/>
    <property type="match status" value="1"/>
</dbReference>
<gene>
    <name evidence="2" type="ORF">KEF85_07780</name>
</gene>
<organism evidence="2 3">
    <name type="scientific">Methylomonas paludis</name>
    <dbReference type="NCBI Taxonomy" id="1173101"/>
    <lineage>
        <taxon>Bacteria</taxon>
        <taxon>Pseudomonadati</taxon>
        <taxon>Pseudomonadota</taxon>
        <taxon>Gammaproteobacteria</taxon>
        <taxon>Methylococcales</taxon>
        <taxon>Methylococcaceae</taxon>
        <taxon>Methylomonas</taxon>
    </lineage>
</organism>
<protein>
    <submittedName>
        <fullName evidence="2">Alpha/beta hydrolase</fullName>
    </submittedName>
</protein>
<keyword evidence="3" id="KW-1185">Reference proteome</keyword>
<dbReference type="AlphaFoldDB" id="A0A975MR59"/>
<evidence type="ECO:0000313" key="2">
    <source>
        <dbReference type="EMBL" id="QWF72523.1"/>
    </source>
</evidence>
<proteinExistence type="predicted"/>
<name>A0A975MR59_9GAMM</name>
<dbReference type="PANTHER" id="PTHR43798:SF33">
    <property type="entry name" value="HYDROLASE, PUTATIVE (AFU_ORTHOLOGUE AFUA_2G14860)-RELATED"/>
    <property type="match status" value="1"/>
</dbReference>
<dbReference type="KEGG" id="mpad:KEF85_07780"/>
<feature type="domain" description="AB hydrolase-1" evidence="1">
    <location>
        <begin position="59"/>
        <end position="188"/>
    </location>
</feature>
<dbReference type="PANTHER" id="PTHR43798">
    <property type="entry name" value="MONOACYLGLYCEROL LIPASE"/>
    <property type="match status" value="1"/>
</dbReference>
<dbReference type="EMBL" id="CP073754">
    <property type="protein sequence ID" value="QWF72523.1"/>
    <property type="molecule type" value="Genomic_DNA"/>
</dbReference>
<dbReference type="InterPro" id="IPR029058">
    <property type="entry name" value="AB_hydrolase_fold"/>
</dbReference>
<evidence type="ECO:0000313" key="3">
    <source>
        <dbReference type="Proteomes" id="UP000676649"/>
    </source>
</evidence>
<sequence>MSWLLLSAAILALFIWLQPMPGNFVHYLFWKYTSSAKPMTGYISHAGASIYYEVYGQGKPVLLLHGGLSNKLSWFSQLPWLVSAGRQVILIDTRGHGESSHGHIPLSYPVFADDVRLVMDKIGIASTDIIGWSDGGIIALLMGLETPQRVDKIVAISANFNPSGVLEDNGAADERFHAFADLFLSDRIRGWWSGAGAGHPDLAAELTALWQSEPQLEHEHLRAITAPTLVITGENDVIDLPHSGTLAQMLAKGKIEVVLGAGHASTMTHADQINKLIADFLQIRRPE</sequence>
<dbReference type="InterPro" id="IPR050266">
    <property type="entry name" value="AB_hydrolase_sf"/>
</dbReference>
<reference evidence="2" key="1">
    <citation type="submission" date="2021-04" db="EMBL/GenBank/DDBJ databases">
        <title>Draft genome sequence data of methanotrophic Methylovulum sp. strain S1L and Methylomonas sp. strain S2AM isolated from boreal lake water columns.</title>
        <authorList>
            <person name="Rissanen A.J."/>
            <person name="Mangayil R."/>
            <person name="Svenning M.M."/>
            <person name="Khanongnuch R."/>
        </authorList>
    </citation>
    <scope>NUCLEOTIDE SEQUENCE</scope>
    <source>
        <strain evidence="2">S2AM</strain>
    </source>
</reference>
<keyword evidence="2" id="KW-0378">Hydrolase</keyword>
<dbReference type="PRINTS" id="PR00111">
    <property type="entry name" value="ABHYDROLASE"/>
</dbReference>
<evidence type="ECO:0000259" key="1">
    <source>
        <dbReference type="Pfam" id="PF00561"/>
    </source>
</evidence>